<evidence type="ECO:0000256" key="4">
    <source>
        <dbReference type="ARBA" id="ARBA00023136"/>
    </source>
</evidence>
<protein>
    <recommendedName>
        <fullName evidence="8">Sphingoid long-chain base transporter RSB1</fullName>
    </recommendedName>
</protein>
<dbReference type="EMBL" id="LFJN01000016">
    <property type="protein sequence ID" value="KPI39037.1"/>
    <property type="molecule type" value="Genomic_DNA"/>
</dbReference>
<dbReference type="RefSeq" id="XP_017999000.1">
    <property type="nucleotide sequence ID" value="XM_018144839.1"/>
</dbReference>
<dbReference type="STRING" id="1664694.A0A0N1H7L3"/>
<reference evidence="6 7" key="1">
    <citation type="submission" date="2015-06" db="EMBL/GenBank/DDBJ databases">
        <title>Draft genome of the ant-associated black yeast Phialophora attae CBS 131958.</title>
        <authorList>
            <person name="Moreno L.F."/>
            <person name="Stielow B.J."/>
            <person name="de Hoog S."/>
            <person name="Vicente V.A."/>
            <person name="Weiss V.A."/>
            <person name="de Vries M."/>
            <person name="Cruz L.M."/>
            <person name="Souza E.M."/>
        </authorList>
    </citation>
    <scope>NUCLEOTIDE SEQUENCE [LARGE SCALE GENOMIC DNA]</scope>
    <source>
        <strain evidence="6 7">CBS 131958</strain>
    </source>
</reference>
<evidence type="ECO:0008006" key="8">
    <source>
        <dbReference type="Google" id="ProtNLM"/>
    </source>
</evidence>
<evidence type="ECO:0000256" key="5">
    <source>
        <dbReference type="SAM" id="Phobius"/>
    </source>
</evidence>
<evidence type="ECO:0000256" key="3">
    <source>
        <dbReference type="ARBA" id="ARBA00022989"/>
    </source>
</evidence>
<dbReference type="PANTHER" id="PTHR31465">
    <property type="entry name" value="PROTEIN RTA1-RELATED"/>
    <property type="match status" value="1"/>
</dbReference>
<feature type="transmembrane region" description="Helical" evidence="5">
    <location>
        <begin position="24"/>
        <end position="45"/>
    </location>
</feature>
<comment type="subcellular location">
    <subcellularLocation>
        <location evidence="1">Membrane</location>
        <topology evidence="1">Multi-pass membrane protein</topology>
    </subcellularLocation>
</comment>
<evidence type="ECO:0000313" key="7">
    <source>
        <dbReference type="Proteomes" id="UP000038010"/>
    </source>
</evidence>
<comment type="caution">
    <text evidence="6">The sequence shown here is derived from an EMBL/GenBank/DDBJ whole genome shotgun (WGS) entry which is preliminary data.</text>
</comment>
<feature type="transmembrane region" description="Helical" evidence="5">
    <location>
        <begin position="83"/>
        <end position="106"/>
    </location>
</feature>
<sequence length="316" mass="34425">MTRIPVVVDDPSPYLSTNSTRPKAGWIAIALATACLIVTVVQIIFSIKHRAKVASTLIFASSLQCISLVEFAYSSSYPLSTSWMAAGAVFSWMAGPVLTFYCTQIFGRAARAGSMSNPGHSKPLRGFVRCNTTIFGLLVFVAWLIVATGSAVVTIGAPQGQVDSGNLPVVTAGQGVMKAGLVLQLVVLLSLVLIVWRFRVISTHWNVDWDARRRFTWTWKRLITIILSSIGLLLLGQIYHVARFFANSNEKPWLALIFDAFPSLGILVVLTIFHPGLCLPPSLLNITARHAGVEEVVEIEMVKSSKASSPKSVHFQ</sequence>
<dbReference type="GeneID" id="28736719"/>
<keyword evidence="4 5" id="KW-0472">Membrane</keyword>
<dbReference type="AlphaFoldDB" id="A0A0N1H7L3"/>
<dbReference type="PANTHER" id="PTHR31465:SF28">
    <property type="entry name" value="DOMAIN PROTEIN, PUTATIVE-RELATED"/>
    <property type="match status" value="1"/>
</dbReference>
<proteinExistence type="predicted"/>
<feature type="transmembrane region" description="Helical" evidence="5">
    <location>
        <begin position="222"/>
        <end position="241"/>
    </location>
</feature>
<keyword evidence="2 5" id="KW-0812">Transmembrane</keyword>
<feature type="transmembrane region" description="Helical" evidence="5">
    <location>
        <begin position="57"/>
        <end position="77"/>
    </location>
</feature>
<dbReference type="GO" id="GO:0016020">
    <property type="term" value="C:membrane"/>
    <property type="evidence" value="ECO:0007669"/>
    <property type="project" value="UniProtKB-SubCell"/>
</dbReference>
<organism evidence="6 7">
    <name type="scientific">Cyphellophora attinorum</name>
    <dbReference type="NCBI Taxonomy" id="1664694"/>
    <lineage>
        <taxon>Eukaryota</taxon>
        <taxon>Fungi</taxon>
        <taxon>Dikarya</taxon>
        <taxon>Ascomycota</taxon>
        <taxon>Pezizomycotina</taxon>
        <taxon>Eurotiomycetes</taxon>
        <taxon>Chaetothyriomycetidae</taxon>
        <taxon>Chaetothyriales</taxon>
        <taxon>Cyphellophoraceae</taxon>
        <taxon>Cyphellophora</taxon>
    </lineage>
</organism>
<feature type="transmembrane region" description="Helical" evidence="5">
    <location>
        <begin position="253"/>
        <end position="273"/>
    </location>
</feature>
<dbReference type="InterPro" id="IPR007568">
    <property type="entry name" value="RTA1"/>
</dbReference>
<feature type="transmembrane region" description="Helical" evidence="5">
    <location>
        <begin position="127"/>
        <end position="155"/>
    </location>
</feature>
<accession>A0A0N1H7L3</accession>
<keyword evidence="3 5" id="KW-1133">Transmembrane helix</keyword>
<feature type="transmembrane region" description="Helical" evidence="5">
    <location>
        <begin position="175"/>
        <end position="196"/>
    </location>
</feature>
<evidence type="ECO:0000256" key="1">
    <source>
        <dbReference type="ARBA" id="ARBA00004141"/>
    </source>
</evidence>
<dbReference type="VEuPathDB" id="FungiDB:AB675_4683"/>
<name>A0A0N1H7L3_9EURO</name>
<keyword evidence="7" id="KW-1185">Reference proteome</keyword>
<dbReference type="PROSITE" id="PS51257">
    <property type="entry name" value="PROKAR_LIPOPROTEIN"/>
    <property type="match status" value="1"/>
</dbReference>
<dbReference type="Pfam" id="PF04479">
    <property type="entry name" value="RTA1"/>
    <property type="match status" value="1"/>
</dbReference>
<gene>
    <name evidence="6" type="ORF">AB675_4683</name>
</gene>
<evidence type="ECO:0000256" key="2">
    <source>
        <dbReference type="ARBA" id="ARBA00022692"/>
    </source>
</evidence>
<dbReference type="OrthoDB" id="3358017at2759"/>
<dbReference type="Proteomes" id="UP000038010">
    <property type="component" value="Unassembled WGS sequence"/>
</dbReference>
<evidence type="ECO:0000313" key="6">
    <source>
        <dbReference type="EMBL" id="KPI39037.1"/>
    </source>
</evidence>